<gene>
    <name evidence="3" type="ORF">DRW48_02900</name>
</gene>
<proteinExistence type="predicted"/>
<dbReference type="AlphaFoldDB" id="A0A344PHC3"/>
<sequence length="124" mass="12894">MRDFFITWMERLLGLFVVLSVLGVLTTAYFTAISDRPQALIAAVAVVVAGAVSIILTFGFAYIALGIHANTRRTAEAAEAIARGGSAGRGAPAPQGLVPQAGAAVRRAGPPIVQGPVKPDNLRR</sequence>
<reference evidence="4" key="1">
    <citation type="submission" date="2018-07" db="EMBL/GenBank/DDBJ databases">
        <title>Genome sequencing of Paracoccus sp. SC2-6.</title>
        <authorList>
            <person name="Heo J."/>
            <person name="Kim S.-J."/>
            <person name="Kwon S.-W."/>
        </authorList>
    </citation>
    <scope>NUCLEOTIDE SEQUENCE [LARGE SCALE GENOMIC DNA]</scope>
    <source>
        <strain evidence="4">SC2-6</strain>
    </source>
</reference>
<name>A0A344PHC3_9RHOB</name>
<dbReference type="Proteomes" id="UP000252023">
    <property type="component" value="Chromosome"/>
</dbReference>
<feature type="transmembrane region" description="Helical" evidence="2">
    <location>
        <begin position="12"/>
        <end position="33"/>
    </location>
</feature>
<evidence type="ECO:0000256" key="2">
    <source>
        <dbReference type="SAM" id="Phobius"/>
    </source>
</evidence>
<dbReference type="KEGG" id="pars:DRW48_02900"/>
<dbReference type="EMBL" id="CP030918">
    <property type="protein sequence ID" value="AXC48778.1"/>
    <property type="molecule type" value="Genomic_DNA"/>
</dbReference>
<keyword evidence="4" id="KW-1185">Reference proteome</keyword>
<organism evidence="3 4">
    <name type="scientific">Paracoccus suum</name>
    <dbReference type="NCBI Taxonomy" id="2259340"/>
    <lineage>
        <taxon>Bacteria</taxon>
        <taxon>Pseudomonadati</taxon>
        <taxon>Pseudomonadota</taxon>
        <taxon>Alphaproteobacteria</taxon>
        <taxon>Rhodobacterales</taxon>
        <taxon>Paracoccaceae</taxon>
        <taxon>Paracoccus</taxon>
    </lineage>
</organism>
<feature type="region of interest" description="Disordered" evidence="1">
    <location>
        <begin position="85"/>
        <end position="124"/>
    </location>
</feature>
<feature type="compositionally biased region" description="Low complexity" evidence="1">
    <location>
        <begin position="85"/>
        <end position="94"/>
    </location>
</feature>
<dbReference type="RefSeq" id="WP_114075097.1">
    <property type="nucleotide sequence ID" value="NZ_CP030918.1"/>
</dbReference>
<keyword evidence="2" id="KW-1133">Transmembrane helix</keyword>
<keyword evidence="2" id="KW-0472">Membrane</keyword>
<protein>
    <submittedName>
        <fullName evidence="3">Uncharacterized protein</fullName>
    </submittedName>
</protein>
<feature type="transmembrane region" description="Helical" evidence="2">
    <location>
        <begin position="39"/>
        <end position="65"/>
    </location>
</feature>
<keyword evidence="2" id="KW-0812">Transmembrane</keyword>
<accession>A0A344PHC3</accession>
<evidence type="ECO:0000313" key="3">
    <source>
        <dbReference type="EMBL" id="AXC48778.1"/>
    </source>
</evidence>
<evidence type="ECO:0000256" key="1">
    <source>
        <dbReference type="SAM" id="MobiDB-lite"/>
    </source>
</evidence>
<evidence type="ECO:0000313" key="4">
    <source>
        <dbReference type="Proteomes" id="UP000252023"/>
    </source>
</evidence>